<accession>B0VF42</accession>
<evidence type="ECO:0000313" key="2">
    <source>
        <dbReference type="EMBL" id="CAO80094.1"/>
    </source>
</evidence>
<dbReference type="NCBIfam" id="TIGR04183">
    <property type="entry name" value="Por_Secre_tail"/>
    <property type="match status" value="1"/>
</dbReference>
<dbReference type="KEGG" id="caci:CLOAM0184"/>
<name>B0VF42_CLOAI</name>
<proteinExistence type="predicted"/>
<dbReference type="AlphaFoldDB" id="B0VF42"/>
<organism evidence="2 3">
    <name type="scientific">Cloacimonas acidaminovorans (strain Evry)</name>
    <dbReference type="NCBI Taxonomy" id="459349"/>
    <lineage>
        <taxon>Bacteria</taxon>
        <taxon>Pseudomonadati</taxon>
        <taxon>Candidatus Cloacimonadota</taxon>
        <taxon>Candidatus Cloacimonadia</taxon>
        <taxon>Candidatus Cloacimonadales</taxon>
        <taxon>Candidatus Cloacimonadaceae</taxon>
        <taxon>Candidatus Cloacimonas</taxon>
    </lineage>
</organism>
<feature type="domain" description="Secretion system C-terminal sorting" evidence="1">
    <location>
        <begin position="237"/>
        <end position="308"/>
    </location>
</feature>
<protein>
    <recommendedName>
        <fullName evidence="1">Secretion system C-terminal sorting domain-containing protein</fullName>
    </recommendedName>
</protein>
<evidence type="ECO:0000313" key="3">
    <source>
        <dbReference type="Proteomes" id="UP000002019"/>
    </source>
</evidence>
<dbReference type="HOGENOM" id="CLU_896298_0_0_0"/>
<sequence>MISRFWFEQENVLEIELSAFVGTFQTAEIIYLDAEDSLTIQVNPNAVTVQQINVPQSVNIPASGFFTIRIPQLYEETVHWGTGLENDLSPLNGTQCAVQILYSNLIGDNVYGWAKDVSPAVCGPNYCSARFTYRIECTDLSGLPVAGVSVYNSQSAGGIFINPAITNSAGIATGELYPMKTQIWVNNPITNEIAFNTQFFAEPGALIPFSVQLPVSVEENIVSIPAGKLHLYPSVLNPHWNESIRISYDTKLTGKAELVLYDLKGRHLAEKVYDQNEIEWQLPKLSSGIYFVRLTNQGKALGTAKLIILK</sequence>
<reference evidence="2 3" key="1">
    <citation type="journal article" date="2008" name="J. Bacteriol.">
        <title>'Candidatus Cloacamonas acidaminovorans': genome sequence reconstruction provides a first glimpse of a new bacterial division.</title>
        <authorList>
            <person name="Pelletier E."/>
            <person name="Kreimeyer A."/>
            <person name="Bocs S."/>
            <person name="Rouy Z."/>
            <person name="Gyapay G."/>
            <person name="Chouari R."/>
            <person name="Riviere D."/>
            <person name="Ganesan A."/>
            <person name="Daegelen P."/>
            <person name="Sghir A."/>
            <person name="Cohen G.N."/>
            <person name="Medigue C."/>
            <person name="Weissenbach J."/>
            <person name="Le Paslier D."/>
        </authorList>
    </citation>
    <scope>NUCLEOTIDE SEQUENCE [LARGE SCALE GENOMIC DNA]</scope>
    <source>
        <strain evidence="3">Evry</strain>
    </source>
</reference>
<dbReference type="EMBL" id="CU466930">
    <property type="protein sequence ID" value="CAO80094.1"/>
    <property type="molecule type" value="Genomic_DNA"/>
</dbReference>
<dbReference type="STRING" id="459349.CLOAM0184"/>
<dbReference type="Proteomes" id="UP000002019">
    <property type="component" value="Chromosome"/>
</dbReference>
<dbReference type="Pfam" id="PF18962">
    <property type="entry name" value="Por_Secre_tail"/>
    <property type="match status" value="1"/>
</dbReference>
<dbReference type="InterPro" id="IPR026444">
    <property type="entry name" value="Secre_tail"/>
</dbReference>
<evidence type="ECO:0000259" key="1">
    <source>
        <dbReference type="Pfam" id="PF18962"/>
    </source>
</evidence>
<gene>
    <name evidence="2" type="ordered locus">CLOAM0184</name>
</gene>
<keyword evidence="3" id="KW-1185">Reference proteome</keyword>